<sequence>MTHSSQYTNTLQALILQRIDQKNLSYAQIVQSMGYQKMVKTQTKAIKRLEHVLSSTELGLTKTDYDFKYSSTEFVYALCRVLDIEKSDYLAHVQQLERYAHKVLSATTPIVHADVIFSDDFHPSFMSMMAVSKFTRIGLDDKVRLLDSCQQRQVIDQLIRAHYMTMTGNIPFDGIINGYRVSFNNDDGQQEYFYIPADFS</sequence>
<dbReference type="Proteomes" id="UP000247746">
    <property type="component" value="Unassembled WGS sequence"/>
</dbReference>
<gene>
    <name evidence="1" type="ORF">DFP82_103257</name>
</gene>
<proteinExistence type="predicted"/>
<reference evidence="1 2" key="1">
    <citation type="submission" date="2018-06" db="EMBL/GenBank/DDBJ databases">
        <title>Genomic Encyclopedia of Type Strains, Phase III (KMG-III): the genomes of soil and plant-associated and newly described type strains.</title>
        <authorList>
            <person name="Whitman W."/>
        </authorList>
    </citation>
    <scope>NUCLEOTIDE SEQUENCE [LARGE SCALE GENOMIC DNA]</scope>
    <source>
        <strain evidence="1 2">CECT 5889</strain>
    </source>
</reference>
<evidence type="ECO:0000313" key="2">
    <source>
        <dbReference type="Proteomes" id="UP000247746"/>
    </source>
</evidence>
<protein>
    <submittedName>
        <fullName evidence="1">Uncharacterized protein</fullName>
    </submittedName>
</protein>
<dbReference type="AlphaFoldDB" id="A0A2V4ULL4"/>
<comment type="caution">
    <text evidence="1">The sequence shown here is derived from an EMBL/GenBank/DDBJ whole genome shotgun (WGS) entry which is preliminary data.</text>
</comment>
<dbReference type="RefSeq" id="WP_110922787.1">
    <property type="nucleotide sequence ID" value="NZ_QJSU01000003.1"/>
</dbReference>
<keyword evidence="2" id="KW-1185">Reference proteome</keyword>
<organism evidence="1 2">
    <name type="scientific">Psychrobacter fozii</name>
    <dbReference type="NCBI Taxonomy" id="198480"/>
    <lineage>
        <taxon>Bacteria</taxon>
        <taxon>Pseudomonadati</taxon>
        <taxon>Pseudomonadota</taxon>
        <taxon>Gammaproteobacteria</taxon>
        <taxon>Moraxellales</taxon>
        <taxon>Moraxellaceae</taxon>
        <taxon>Psychrobacter</taxon>
    </lineage>
</organism>
<evidence type="ECO:0000313" key="1">
    <source>
        <dbReference type="EMBL" id="PYE39809.1"/>
    </source>
</evidence>
<dbReference type="OrthoDB" id="6657190at2"/>
<accession>A0A2V4ULL4</accession>
<dbReference type="EMBL" id="QJSU01000003">
    <property type="protein sequence ID" value="PYE39809.1"/>
    <property type="molecule type" value="Genomic_DNA"/>
</dbReference>
<name>A0A2V4ULL4_9GAMM</name>